<keyword evidence="16" id="KW-1185">Reference proteome</keyword>
<feature type="binding site" evidence="11">
    <location>
        <position position="211"/>
    </location>
    <ligand>
        <name>Zn(2+)</name>
        <dbReference type="ChEBI" id="CHEBI:29105"/>
        <label>1</label>
    </ligand>
</feature>
<keyword evidence="3" id="KW-0964">Secreted</keyword>
<name>A0AAV2S0A5_MEGNR</name>
<keyword evidence="9" id="KW-0325">Glycoprotein</keyword>
<evidence type="ECO:0000256" key="2">
    <source>
        <dbReference type="ARBA" id="ARBA00008234"/>
    </source>
</evidence>
<evidence type="ECO:0000313" key="15">
    <source>
        <dbReference type="EMBL" id="CAL4151209.1"/>
    </source>
</evidence>
<evidence type="ECO:0000259" key="14">
    <source>
        <dbReference type="PROSITE" id="PS50015"/>
    </source>
</evidence>
<sequence>VMYVSDNPFSVAPGLCHSLTEMWFSVRVLLSHLLLLWLTVNAHEGVWSPNNIRDLASAQYQRHLARSHAAATGPEDPLPPTNKETALEWCLECEVLFELLKGEINLGVDNATLLGEAQTACEAIGVSWITPLFCEGWLSLGGPILFHVLSLPHVTAADACGELLTYVGCTSNNPDRDWTIEISGDKPTPIPLTPPPDDEKRMKILHIADTHVDPLYQPGANAVCPEPLCCRNESGPLANESDGAWFWGDLRGCGTPPWVLEDLLQQAREQHPDIYYVVWTGDVVPHAMWETSQELNLQMVRETNQMIQKVFPDRPVFPVVGNHEANPLDQFPAPGQAPASLDTAWLYEGLTQEWSNYLSTFDNSTLLRGGYYSTLIWPGYRIIAINTMWGYTSNIWLTESSIDPGDQLAWLEACLNKAEADEELVHILGHVPPGSLPMDVSWSREYTRIINRYENIVKAQFFGHTHNDEFEVFYDGDRPTNVAYVAPSATPWEHLHPGYRIYYLDGEHINTTWAVVDHETWIMNLTEAQETGKPRYYQLYSAKDEYSMDGLLPANWDDFAQRMSQDRSLFDLYYKNFHKASEMMLEMGCDDVCYQQRLCDVVTSDRNNLGPCYNMLQQSMDILL</sequence>
<dbReference type="PANTHER" id="PTHR10340">
    <property type="entry name" value="SPHINGOMYELIN PHOSPHODIESTERASE"/>
    <property type="match status" value="1"/>
</dbReference>
<feature type="disulfide bond" evidence="12">
    <location>
        <begin position="90"/>
        <end position="169"/>
    </location>
</feature>
<dbReference type="GO" id="GO:0006685">
    <property type="term" value="P:sphingomyelin catabolic process"/>
    <property type="evidence" value="ECO:0007669"/>
    <property type="project" value="InterPro"/>
</dbReference>
<comment type="subcellular location">
    <subcellularLocation>
        <location evidence="1">Secreted</location>
    </subcellularLocation>
</comment>
<feature type="disulfide bond" evidence="12">
    <location>
        <begin position="589"/>
        <end position="593"/>
    </location>
</feature>
<evidence type="ECO:0000256" key="5">
    <source>
        <dbReference type="ARBA" id="ARBA00022729"/>
    </source>
</evidence>
<dbReference type="Proteomes" id="UP001497623">
    <property type="component" value="Unassembled WGS sequence"/>
</dbReference>
<dbReference type="InterPro" id="IPR004843">
    <property type="entry name" value="Calcineurin-like_PHP"/>
</dbReference>
<feature type="binding site" evidence="11">
    <location>
        <position position="464"/>
    </location>
    <ligand>
        <name>Zn(2+)</name>
        <dbReference type="ChEBI" id="CHEBI:29105"/>
        <label>2</label>
    </ligand>
</feature>
<dbReference type="SUPFAM" id="SSF56300">
    <property type="entry name" value="Metallo-dependent phosphatases"/>
    <property type="match status" value="1"/>
</dbReference>
<feature type="binding site" evidence="11">
    <location>
        <position position="466"/>
    </location>
    <ligand>
        <name>Zn(2+)</name>
        <dbReference type="ChEBI" id="CHEBI:29105"/>
        <label>1</label>
    </ligand>
</feature>
<evidence type="ECO:0000256" key="10">
    <source>
        <dbReference type="ARBA" id="ARBA00047268"/>
    </source>
</evidence>
<feature type="chain" id="PRO_5043584643" description="Saposin B-type domain-containing protein" evidence="13">
    <location>
        <begin position="43"/>
        <end position="624"/>
    </location>
</feature>
<protein>
    <recommendedName>
        <fullName evidence="14">Saposin B-type domain-containing protein</fullName>
    </recommendedName>
</protein>
<keyword evidence="5 13" id="KW-0732">Signal</keyword>
<feature type="disulfide bond" evidence="12">
    <location>
        <begin position="121"/>
        <end position="134"/>
    </location>
</feature>
<dbReference type="Pfam" id="PF00149">
    <property type="entry name" value="Metallophos"/>
    <property type="match status" value="1"/>
</dbReference>
<dbReference type="EMBL" id="CAXKWB010038193">
    <property type="protein sequence ID" value="CAL4151209.1"/>
    <property type="molecule type" value="Genomic_DNA"/>
</dbReference>
<comment type="similarity">
    <text evidence="2">Belongs to the acid sphingomyelinase family.</text>
</comment>
<dbReference type="Gene3D" id="3.60.21.10">
    <property type="match status" value="2"/>
</dbReference>
<evidence type="ECO:0000313" key="16">
    <source>
        <dbReference type="Proteomes" id="UP001497623"/>
    </source>
</evidence>
<dbReference type="PANTHER" id="PTHR10340:SF29">
    <property type="entry name" value="SPHINGOMYELIN PHOSPHODIESTERASE"/>
    <property type="match status" value="1"/>
</dbReference>
<dbReference type="GO" id="GO:0061750">
    <property type="term" value="F:acid sphingomyelin phosphodiesterase activity"/>
    <property type="evidence" value="ECO:0007669"/>
    <property type="project" value="TreeGrafter"/>
</dbReference>
<evidence type="ECO:0000256" key="6">
    <source>
        <dbReference type="ARBA" id="ARBA00022801"/>
    </source>
</evidence>
<keyword evidence="7 11" id="KW-0862">Zinc</keyword>
<dbReference type="GO" id="GO:0005615">
    <property type="term" value="C:extracellular space"/>
    <property type="evidence" value="ECO:0007669"/>
    <property type="project" value="TreeGrafter"/>
</dbReference>
<evidence type="ECO:0000256" key="3">
    <source>
        <dbReference type="ARBA" id="ARBA00022525"/>
    </source>
</evidence>
<feature type="binding site" evidence="11">
    <location>
        <position position="282"/>
    </location>
    <ligand>
        <name>Zn(2+)</name>
        <dbReference type="ChEBI" id="CHEBI:29105"/>
        <label>1</label>
    </ligand>
</feature>
<dbReference type="AlphaFoldDB" id="A0AAV2S0A5"/>
<feature type="domain" description="Saposin B-type" evidence="14">
    <location>
        <begin position="86"/>
        <end position="173"/>
    </location>
</feature>
<dbReference type="InterPro" id="IPR041805">
    <property type="entry name" value="ASMase/PPN1_MPP"/>
</dbReference>
<evidence type="ECO:0000256" key="11">
    <source>
        <dbReference type="PIRSR" id="PIRSR000948-1"/>
    </source>
</evidence>
<dbReference type="CDD" id="cd00842">
    <property type="entry name" value="MPP_ASMase"/>
    <property type="match status" value="1"/>
</dbReference>
<organism evidence="15 16">
    <name type="scientific">Meganyctiphanes norvegica</name>
    <name type="common">Northern krill</name>
    <name type="synonym">Thysanopoda norvegica</name>
    <dbReference type="NCBI Taxonomy" id="48144"/>
    <lineage>
        <taxon>Eukaryota</taxon>
        <taxon>Metazoa</taxon>
        <taxon>Ecdysozoa</taxon>
        <taxon>Arthropoda</taxon>
        <taxon>Crustacea</taxon>
        <taxon>Multicrustacea</taxon>
        <taxon>Malacostraca</taxon>
        <taxon>Eumalacostraca</taxon>
        <taxon>Eucarida</taxon>
        <taxon>Euphausiacea</taxon>
        <taxon>Euphausiidae</taxon>
        <taxon>Meganyctiphanes</taxon>
    </lineage>
</organism>
<gene>
    <name evidence="15" type="ORF">MNOR_LOCUS30736</name>
</gene>
<feature type="binding site" evidence="11">
    <location>
        <position position="322"/>
    </location>
    <ligand>
        <name>Zn(2+)</name>
        <dbReference type="ChEBI" id="CHEBI:29105"/>
        <label>2</label>
    </ligand>
</feature>
<feature type="disulfide bond" evidence="12">
    <location>
        <begin position="224"/>
        <end position="229"/>
    </location>
</feature>
<dbReference type="PIRSF" id="PIRSF000948">
    <property type="entry name" value="Sphingomy_PDE"/>
    <property type="match status" value="1"/>
</dbReference>
<feature type="disulfide bond" evidence="12">
    <location>
        <begin position="230"/>
        <end position="253"/>
    </location>
</feature>
<dbReference type="GO" id="GO:0005764">
    <property type="term" value="C:lysosome"/>
    <property type="evidence" value="ECO:0007669"/>
    <property type="project" value="TreeGrafter"/>
</dbReference>
<dbReference type="GO" id="GO:0046872">
    <property type="term" value="F:metal ion binding"/>
    <property type="evidence" value="ECO:0007669"/>
    <property type="project" value="UniProtKB-KW"/>
</dbReference>
<feature type="binding site" evidence="11">
    <location>
        <position position="209"/>
    </location>
    <ligand>
        <name>Zn(2+)</name>
        <dbReference type="ChEBI" id="CHEBI:29105"/>
        <label>1</label>
    </ligand>
</feature>
<comment type="catalytic activity">
    <reaction evidence="10">
        <text>a sphingomyelin + H2O = phosphocholine + an N-acylsphing-4-enine + H(+)</text>
        <dbReference type="Rhea" id="RHEA:19253"/>
        <dbReference type="ChEBI" id="CHEBI:15377"/>
        <dbReference type="ChEBI" id="CHEBI:15378"/>
        <dbReference type="ChEBI" id="CHEBI:17636"/>
        <dbReference type="ChEBI" id="CHEBI:52639"/>
        <dbReference type="ChEBI" id="CHEBI:295975"/>
        <dbReference type="EC" id="3.1.4.12"/>
    </reaction>
    <physiologicalReaction direction="left-to-right" evidence="10">
        <dbReference type="Rhea" id="RHEA:19254"/>
    </physiologicalReaction>
</comment>
<evidence type="ECO:0000256" key="8">
    <source>
        <dbReference type="ARBA" id="ARBA00023157"/>
    </source>
</evidence>
<keyword evidence="4 11" id="KW-0479">Metal-binding</keyword>
<feature type="signal peptide" evidence="13">
    <location>
        <begin position="1"/>
        <end position="42"/>
    </location>
</feature>
<dbReference type="GO" id="GO:0016020">
    <property type="term" value="C:membrane"/>
    <property type="evidence" value="ECO:0007669"/>
    <property type="project" value="GOC"/>
</dbReference>
<comment type="cofactor">
    <cofactor evidence="11">
        <name>Zn(2+)</name>
        <dbReference type="ChEBI" id="CHEBI:29105"/>
    </cofactor>
    <text evidence="11">Binds 2 Zn(2+) ions per subunit.</text>
</comment>
<evidence type="ECO:0000256" key="7">
    <source>
        <dbReference type="ARBA" id="ARBA00022833"/>
    </source>
</evidence>
<feature type="binding site" evidence="11">
    <location>
        <position position="282"/>
    </location>
    <ligand>
        <name>Zn(2+)</name>
        <dbReference type="ChEBI" id="CHEBI:29105"/>
        <label>2</label>
    </ligand>
</feature>
<accession>A0AAV2S0A5</accession>
<evidence type="ECO:0000256" key="12">
    <source>
        <dbReference type="PIRSR" id="PIRSR000948-2"/>
    </source>
</evidence>
<evidence type="ECO:0000256" key="13">
    <source>
        <dbReference type="SAM" id="SignalP"/>
    </source>
</evidence>
<dbReference type="Pfam" id="PF19272">
    <property type="entry name" value="ASMase_C"/>
    <property type="match status" value="1"/>
</dbReference>
<dbReference type="GO" id="GO:0046513">
    <property type="term" value="P:ceramide biosynthetic process"/>
    <property type="evidence" value="ECO:0007669"/>
    <property type="project" value="TreeGrafter"/>
</dbReference>
<dbReference type="InterPro" id="IPR008139">
    <property type="entry name" value="SaposinB_dom"/>
</dbReference>
<dbReference type="PROSITE" id="PS50015">
    <property type="entry name" value="SAP_B"/>
    <property type="match status" value="1"/>
</dbReference>
<keyword evidence="8 12" id="KW-1015">Disulfide bond</keyword>
<feature type="non-terminal residue" evidence="15">
    <location>
        <position position="1"/>
    </location>
</feature>
<dbReference type="InterPro" id="IPR045473">
    <property type="entry name" value="ASM_C"/>
</dbReference>
<evidence type="ECO:0000256" key="1">
    <source>
        <dbReference type="ARBA" id="ARBA00004613"/>
    </source>
</evidence>
<proteinExistence type="inferred from homology"/>
<evidence type="ECO:0000256" key="9">
    <source>
        <dbReference type="ARBA" id="ARBA00023180"/>
    </source>
</evidence>
<dbReference type="InterPro" id="IPR029052">
    <property type="entry name" value="Metallo-depent_PP-like"/>
</dbReference>
<dbReference type="InterPro" id="IPR011160">
    <property type="entry name" value="Sphingomy_PDE"/>
</dbReference>
<feature type="disulfide bond" evidence="12">
    <location>
        <begin position="93"/>
        <end position="160"/>
    </location>
</feature>
<keyword evidence="6" id="KW-0378">Hydrolase</keyword>
<evidence type="ECO:0000256" key="4">
    <source>
        <dbReference type="ARBA" id="ARBA00022723"/>
    </source>
</evidence>
<reference evidence="15 16" key="1">
    <citation type="submission" date="2024-05" db="EMBL/GenBank/DDBJ databases">
        <authorList>
            <person name="Wallberg A."/>
        </authorList>
    </citation>
    <scope>NUCLEOTIDE SEQUENCE [LARGE SCALE GENOMIC DNA]</scope>
</reference>
<feature type="binding site" evidence="11">
    <location>
        <position position="430"/>
    </location>
    <ligand>
        <name>Zn(2+)</name>
        <dbReference type="ChEBI" id="CHEBI:29105"/>
        <label>2</label>
    </ligand>
</feature>
<comment type="caution">
    <text evidence="15">The sequence shown here is derived from an EMBL/GenBank/DDBJ whole genome shotgun (WGS) entry which is preliminary data.</text>
</comment>